<organism evidence="2 3">
    <name type="scientific">Secundilactobacillus pentosiphilus</name>
    <dbReference type="NCBI Taxonomy" id="1714682"/>
    <lineage>
        <taxon>Bacteria</taxon>
        <taxon>Bacillati</taxon>
        <taxon>Bacillota</taxon>
        <taxon>Bacilli</taxon>
        <taxon>Lactobacillales</taxon>
        <taxon>Lactobacillaceae</taxon>
        <taxon>Secundilactobacillus</taxon>
    </lineage>
</organism>
<dbReference type="Proteomes" id="UP000198430">
    <property type="component" value="Unassembled WGS sequence"/>
</dbReference>
<dbReference type="PANTHER" id="PTHR37829">
    <property type="entry name" value="PHAGE-LIKE ELEMENT PBSX PROTEIN XKDT"/>
    <property type="match status" value="1"/>
</dbReference>
<sequence>MPLTDDGFVELNEDDELEHQRQLLRDAFNDPNLDLSEHSILGNLALKQTKDRVEEDQDEEQVYDAGLIPSSTGVSLDRLSANYSASRANATSSTTKLQITGTPGYVVTADPPTEFDTEDGTIFWNAYDTQIGEDGTAELTVYSDDQANYVNVNANTITVQANPVDEIETVTNKDPATGGADLETDYDFRRQMTLSTSATENGTEDGLKVALMNVAGVTDAEVISNRTEKTDSYNNPPHTVHCYVMGGTPADIAQKLLDVAGAGQAWVGDTVATAYDDGGHAQEVRFDVQQQVTVKFALVLKSAGGVDQDAVKQSVLEYMETLQMGDPVILNQIYGYLYQIDGVDYVNSISAGLKDPLGTDDVAVTAYQQAVSDDDDIEVTVNAS</sequence>
<comment type="caution">
    <text evidence="2">The sequence shown here is derived from an EMBL/GenBank/DDBJ whole genome shotgun (WGS) entry which is preliminary data.</text>
</comment>
<dbReference type="Pfam" id="PF04865">
    <property type="entry name" value="Baseplate_J"/>
    <property type="match status" value="1"/>
</dbReference>
<feature type="domain" description="Baseplate protein J-like barrel" evidence="1">
    <location>
        <begin position="97"/>
        <end position="179"/>
    </location>
</feature>
<dbReference type="RefSeq" id="WP_089089021.1">
    <property type="nucleotide sequence ID" value="NZ_BCMH01000012.1"/>
</dbReference>
<keyword evidence="3" id="KW-1185">Reference proteome</keyword>
<reference evidence="2 3" key="1">
    <citation type="submission" date="2015-11" db="EMBL/GenBank/DDBJ databases">
        <title>Draft genome sequences of new species of the genus Lactobacillus isolated from orchardgrass silage.</title>
        <authorList>
            <person name="Tohno M."/>
            <person name="Tanizawa Y."/>
            <person name="Arita M."/>
        </authorList>
    </citation>
    <scope>NUCLEOTIDE SEQUENCE [LARGE SCALE GENOMIC DNA]</scope>
    <source>
        <strain evidence="2 3">IWT140</strain>
    </source>
</reference>
<dbReference type="AlphaFoldDB" id="A0A1Z5IRL1"/>
<dbReference type="EMBL" id="BCMH01000012">
    <property type="protein sequence ID" value="GAX04061.1"/>
    <property type="molecule type" value="Genomic_DNA"/>
</dbReference>
<dbReference type="PANTHER" id="PTHR37829:SF3">
    <property type="entry name" value="PROTEIN JAYE-RELATED"/>
    <property type="match status" value="1"/>
</dbReference>
<proteinExistence type="predicted"/>
<name>A0A1Z5IRL1_9LACO</name>
<accession>A0A1Z5IRL1</accession>
<evidence type="ECO:0000313" key="3">
    <source>
        <dbReference type="Proteomes" id="UP000198430"/>
    </source>
</evidence>
<dbReference type="InterPro" id="IPR052399">
    <property type="entry name" value="Phage_Baseplate_Assmbl_Protein"/>
</dbReference>
<evidence type="ECO:0000313" key="2">
    <source>
        <dbReference type="EMBL" id="GAX04061.1"/>
    </source>
</evidence>
<protein>
    <recommendedName>
        <fullName evidence="1">Baseplate protein J-like barrel domain-containing protein</fullName>
    </recommendedName>
</protein>
<evidence type="ECO:0000259" key="1">
    <source>
        <dbReference type="Pfam" id="PF04865"/>
    </source>
</evidence>
<dbReference type="InterPro" id="IPR006949">
    <property type="entry name" value="Barrel_Baseplate_J-like"/>
</dbReference>
<gene>
    <name evidence="2" type="ORF">IWT140_01698</name>
</gene>